<comment type="caution">
    <text evidence="2">The sequence shown here is derived from an EMBL/GenBank/DDBJ whole genome shotgun (WGS) entry which is preliminary data.</text>
</comment>
<sequence length="138" mass="15664">MTEIILWAIGSISISLIGLLHVRGIFFTRELYPKSRELMDTMKNSKLEVDENSNVWKAWIGFNVGFGVGLFFMGVIGGYLAIQHAELLKTERLLLMFTVFCSGVFAFIAYRFLIKPAFYALCLPFLCYLAAYILIMVA</sequence>
<dbReference type="RefSeq" id="WP_190994533.1">
    <property type="nucleotide sequence ID" value="NZ_JACOIK010000008.1"/>
</dbReference>
<dbReference type="Proteomes" id="UP000602759">
    <property type="component" value="Unassembled WGS sequence"/>
</dbReference>
<feature type="transmembrane region" description="Helical" evidence="1">
    <location>
        <begin position="93"/>
        <end position="112"/>
    </location>
</feature>
<accession>A0ABR7YQG6</accession>
<evidence type="ECO:0000256" key="1">
    <source>
        <dbReference type="SAM" id="Phobius"/>
    </source>
</evidence>
<gene>
    <name evidence="2" type="ORF">H8B06_12090</name>
</gene>
<dbReference type="NCBIfam" id="NF047765">
    <property type="entry name" value="LIC_13387_fam"/>
    <property type="match status" value="1"/>
</dbReference>
<dbReference type="InterPro" id="IPR058068">
    <property type="entry name" value="LIC_13387-like"/>
</dbReference>
<evidence type="ECO:0000313" key="2">
    <source>
        <dbReference type="EMBL" id="MBD1433571.1"/>
    </source>
</evidence>
<name>A0ABR7YQG6_9SPHI</name>
<protein>
    <recommendedName>
        <fullName evidence="4">DUF1304 domain-containing protein</fullName>
    </recommendedName>
</protein>
<feature type="transmembrane region" description="Helical" evidence="1">
    <location>
        <begin position="118"/>
        <end position="137"/>
    </location>
</feature>
<keyword evidence="1" id="KW-0812">Transmembrane</keyword>
<keyword evidence="3" id="KW-1185">Reference proteome</keyword>
<keyword evidence="1" id="KW-0472">Membrane</keyword>
<keyword evidence="1" id="KW-1133">Transmembrane helix</keyword>
<feature type="transmembrane region" description="Helical" evidence="1">
    <location>
        <begin position="58"/>
        <end position="81"/>
    </location>
</feature>
<dbReference type="EMBL" id="JACOIK010000008">
    <property type="protein sequence ID" value="MBD1433571.1"/>
    <property type="molecule type" value="Genomic_DNA"/>
</dbReference>
<feature type="transmembrane region" description="Helical" evidence="1">
    <location>
        <begin position="5"/>
        <end position="26"/>
    </location>
</feature>
<reference evidence="2 3" key="1">
    <citation type="submission" date="2020-08" db="EMBL/GenBank/DDBJ databases">
        <title>Sphingobacterium sp. DN00404 isolated from aquaculture water.</title>
        <authorList>
            <person name="Zhang M."/>
        </authorList>
    </citation>
    <scope>NUCLEOTIDE SEQUENCE [LARGE SCALE GENOMIC DNA]</scope>
    <source>
        <strain evidence="2 3">DN00404</strain>
    </source>
</reference>
<evidence type="ECO:0008006" key="4">
    <source>
        <dbReference type="Google" id="ProtNLM"/>
    </source>
</evidence>
<evidence type="ECO:0000313" key="3">
    <source>
        <dbReference type="Proteomes" id="UP000602759"/>
    </source>
</evidence>
<proteinExistence type="predicted"/>
<organism evidence="2 3">
    <name type="scientific">Sphingobacterium micropteri</name>
    <dbReference type="NCBI Taxonomy" id="2763501"/>
    <lineage>
        <taxon>Bacteria</taxon>
        <taxon>Pseudomonadati</taxon>
        <taxon>Bacteroidota</taxon>
        <taxon>Sphingobacteriia</taxon>
        <taxon>Sphingobacteriales</taxon>
        <taxon>Sphingobacteriaceae</taxon>
        <taxon>Sphingobacterium</taxon>
    </lineage>
</organism>